<dbReference type="RefSeq" id="WP_188614169.1">
    <property type="nucleotide sequence ID" value="NZ_BMJT01000003.1"/>
</dbReference>
<dbReference type="AlphaFoldDB" id="A0A917G2L6"/>
<gene>
    <name evidence="1" type="ORF">GCM10007425_12560</name>
</gene>
<evidence type="ECO:0000313" key="1">
    <source>
        <dbReference type="EMBL" id="GGG19597.1"/>
    </source>
</evidence>
<reference evidence="1" key="1">
    <citation type="journal article" date="2014" name="Int. J. Syst. Evol. Microbiol.">
        <title>Complete genome sequence of Corynebacterium casei LMG S-19264T (=DSM 44701T), isolated from a smear-ripened cheese.</title>
        <authorList>
            <consortium name="US DOE Joint Genome Institute (JGI-PGF)"/>
            <person name="Walter F."/>
            <person name="Albersmeier A."/>
            <person name="Kalinowski J."/>
            <person name="Ruckert C."/>
        </authorList>
    </citation>
    <scope>NUCLEOTIDE SEQUENCE</scope>
    <source>
        <strain evidence="1">CGMCC 1.15760</strain>
    </source>
</reference>
<proteinExistence type="predicted"/>
<dbReference type="InterPro" id="IPR035530">
    <property type="entry name" value="PBSX_XtrA"/>
</dbReference>
<protein>
    <submittedName>
        <fullName evidence="1">Uncharacterized protein</fullName>
    </submittedName>
</protein>
<accession>A0A917G2L6</accession>
<evidence type="ECO:0000313" key="2">
    <source>
        <dbReference type="Proteomes" id="UP000616608"/>
    </source>
</evidence>
<organism evidence="1 2">
    <name type="scientific">Lysinibacillus alkalisoli</name>
    <dbReference type="NCBI Taxonomy" id="1911548"/>
    <lineage>
        <taxon>Bacteria</taxon>
        <taxon>Bacillati</taxon>
        <taxon>Bacillota</taxon>
        <taxon>Bacilli</taxon>
        <taxon>Bacillales</taxon>
        <taxon>Bacillaceae</taxon>
        <taxon>Lysinibacillus</taxon>
    </lineage>
</organism>
<reference evidence="1" key="2">
    <citation type="submission" date="2020-09" db="EMBL/GenBank/DDBJ databases">
        <authorList>
            <person name="Sun Q."/>
            <person name="Zhou Y."/>
        </authorList>
    </citation>
    <scope>NUCLEOTIDE SEQUENCE</scope>
    <source>
        <strain evidence="1">CGMCC 1.15760</strain>
    </source>
</reference>
<comment type="caution">
    <text evidence="1">The sequence shown here is derived from an EMBL/GenBank/DDBJ whole genome shotgun (WGS) entry which is preliminary data.</text>
</comment>
<dbReference type="Pfam" id="PF17356">
    <property type="entry name" value="PBSX_XtrA"/>
    <property type="match status" value="1"/>
</dbReference>
<sequence>MRLTELPITKEGLLAVDIMELPESCVIVLSNGVAKVAALPAYAETKIVTHQGKVKRLRFDEGEEF</sequence>
<dbReference type="Proteomes" id="UP000616608">
    <property type="component" value="Unassembled WGS sequence"/>
</dbReference>
<keyword evidence="2" id="KW-1185">Reference proteome</keyword>
<dbReference type="EMBL" id="BMJT01000003">
    <property type="protein sequence ID" value="GGG19597.1"/>
    <property type="molecule type" value="Genomic_DNA"/>
</dbReference>
<name>A0A917G2L6_9BACI</name>